<dbReference type="AlphaFoldDB" id="A0A2P5KD30"/>
<name>A0A2P5KD30_9BURK</name>
<comment type="caution">
    <text evidence="1">The sequence shown here is derived from an EMBL/GenBank/DDBJ whole genome shotgun (WGS) entry which is preliminary data.</text>
</comment>
<dbReference type="Proteomes" id="UP000243096">
    <property type="component" value="Unassembled WGS sequence"/>
</dbReference>
<dbReference type="OrthoDB" id="9131211at2"/>
<reference evidence="1 2" key="1">
    <citation type="submission" date="2018-01" db="EMBL/GenBank/DDBJ databases">
        <title>Genomic Encyclopedia of Type Strains, Phase III (KMG-III): the genomes of soil and plant-associated and newly described type strains.</title>
        <authorList>
            <person name="Whitman W."/>
        </authorList>
    </citation>
    <scope>NUCLEOTIDE SEQUENCE [LARGE SCALE GENOMIC DNA]</scope>
    <source>
        <strain evidence="1 2">HKI456</strain>
    </source>
</reference>
<dbReference type="InterPro" id="IPR045362">
    <property type="entry name" value="CIS_spike_tip"/>
</dbReference>
<dbReference type="EMBL" id="PRDW01000002">
    <property type="protein sequence ID" value="PPB84618.1"/>
    <property type="molecule type" value="Genomic_DNA"/>
</dbReference>
<protein>
    <submittedName>
        <fullName evidence="1">Uncharacterized protein</fullName>
    </submittedName>
</protein>
<sequence length="138" mass="14328">MGKLIVVTGAMLVFPAQIQDVLFVPPIPPRPLSGSGLAKVKGRPVCQLGDEKKIIVTTSYQTASASIPGVAILTVTQAETAKRTKSPLPVIIAPSWDILCTITVPAQIPGTPPVPQPHPPVSGKATVMANPNINVIAN</sequence>
<dbReference type="Pfam" id="PF19267">
    <property type="entry name" value="CIS_spike_tip"/>
    <property type="match status" value="1"/>
</dbReference>
<evidence type="ECO:0000313" key="1">
    <source>
        <dbReference type="EMBL" id="PPB84618.1"/>
    </source>
</evidence>
<accession>A0A2P5KD30</accession>
<gene>
    <name evidence="1" type="ORF">B0O95_10215</name>
</gene>
<organism evidence="1 2">
    <name type="scientific">Mycetohabitans endofungorum</name>
    <dbReference type="NCBI Taxonomy" id="417203"/>
    <lineage>
        <taxon>Bacteria</taxon>
        <taxon>Pseudomonadati</taxon>
        <taxon>Pseudomonadota</taxon>
        <taxon>Betaproteobacteria</taxon>
        <taxon>Burkholderiales</taxon>
        <taxon>Burkholderiaceae</taxon>
        <taxon>Mycetohabitans</taxon>
    </lineage>
</organism>
<proteinExistence type="predicted"/>
<keyword evidence="2" id="KW-1185">Reference proteome</keyword>
<dbReference type="RefSeq" id="WP_104076371.1">
    <property type="nucleotide sequence ID" value="NZ_CP062178.1"/>
</dbReference>
<evidence type="ECO:0000313" key="2">
    <source>
        <dbReference type="Proteomes" id="UP000243096"/>
    </source>
</evidence>